<dbReference type="EMBL" id="CACRXK020002866">
    <property type="protein sequence ID" value="CAB3996423.1"/>
    <property type="molecule type" value="Genomic_DNA"/>
</dbReference>
<feature type="compositionally biased region" description="Low complexity" evidence="1">
    <location>
        <begin position="99"/>
        <end position="123"/>
    </location>
</feature>
<name>A0A6S7GWP6_PARCT</name>
<feature type="compositionally biased region" description="Polar residues" evidence="1">
    <location>
        <begin position="124"/>
        <end position="139"/>
    </location>
</feature>
<organism evidence="3 4">
    <name type="scientific">Paramuricea clavata</name>
    <name type="common">Red gorgonian</name>
    <name type="synonym">Violescent sea-whip</name>
    <dbReference type="NCBI Taxonomy" id="317549"/>
    <lineage>
        <taxon>Eukaryota</taxon>
        <taxon>Metazoa</taxon>
        <taxon>Cnidaria</taxon>
        <taxon>Anthozoa</taxon>
        <taxon>Octocorallia</taxon>
        <taxon>Malacalcyonacea</taxon>
        <taxon>Plexauridae</taxon>
        <taxon>Paramuricea</taxon>
    </lineage>
</organism>
<dbReference type="Proteomes" id="UP001152795">
    <property type="component" value="Unassembled WGS sequence"/>
</dbReference>
<evidence type="ECO:0000313" key="4">
    <source>
        <dbReference type="Proteomes" id="UP001152795"/>
    </source>
</evidence>
<reference evidence="3" key="1">
    <citation type="submission" date="2020-04" db="EMBL/GenBank/DDBJ databases">
        <authorList>
            <person name="Alioto T."/>
            <person name="Alioto T."/>
            <person name="Gomez Garrido J."/>
        </authorList>
    </citation>
    <scope>NUCLEOTIDE SEQUENCE</scope>
    <source>
        <strain evidence="3">A484AB</strain>
    </source>
</reference>
<proteinExistence type="predicted"/>
<evidence type="ECO:0000313" key="3">
    <source>
        <dbReference type="EMBL" id="CAB3996423.1"/>
    </source>
</evidence>
<comment type="caution">
    <text evidence="3">The sequence shown here is derived from an EMBL/GenBank/DDBJ whole genome shotgun (WGS) entry which is preliminary data.</text>
</comment>
<accession>A0A6S7GWP6</accession>
<feature type="compositionally biased region" description="Polar residues" evidence="1">
    <location>
        <begin position="152"/>
        <end position="181"/>
    </location>
</feature>
<evidence type="ECO:0000256" key="2">
    <source>
        <dbReference type="SAM" id="Phobius"/>
    </source>
</evidence>
<gene>
    <name evidence="3" type="ORF">PACLA_8A001237</name>
</gene>
<sequence length="296" mass="31521">MHDRSPPRGKKMKTNVYSIVMVIAVLCRLSFIEGCLEIDASFSTPRVSSSWTQITHLRSTITSPQTTDVIPKPTKVSHQLQPTTLSSQSSIVIRQPANTSPTDASLPSTDTTPSLTDTSRSPSGTSTPATDASASPMQKSSSPTDTSTRPTNASPSTTEASTRPTNASPSPTEASTRPTNASPSPTDGSTPPTNESPQPTNVSLPSTNTSPSPQPTNASTPSTTIGYLCAKPPKKKPVKKGNCFKVNRGQLTFDAEGEREERGRAVRVHTRILRVPTNMSGLNIGRGYDMKDKDKD</sequence>
<feature type="transmembrane region" description="Helical" evidence="2">
    <location>
        <begin position="12"/>
        <end position="31"/>
    </location>
</feature>
<feature type="region of interest" description="Disordered" evidence="1">
    <location>
        <begin position="63"/>
        <end position="241"/>
    </location>
</feature>
<keyword evidence="2" id="KW-0472">Membrane</keyword>
<protein>
    <submittedName>
        <fullName evidence="3">Uncharacterized protein</fullName>
    </submittedName>
</protein>
<keyword evidence="4" id="KW-1185">Reference proteome</keyword>
<feature type="compositionally biased region" description="Low complexity" evidence="1">
    <location>
        <begin position="182"/>
        <end position="224"/>
    </location>
</feature>
<dbReference type="AlphaFoldDB" id="A0A6S7GWP6"/>
<evidence type="ECO:0000256" key="1">
    <source>
        <dbReference type="SAM" id="MobiDB-lite"/>
    </source>
</evidence>
<feature type="compositionally biased region" description="Low complexity" evidence="1">
    <location>
        <begin position="77"/>
        <end position="90"/>
    </location>
</feature>
<feature type="compositionally biased region" description="Low complexity" evidence="1">
    <location>
        <begin position="140"/>
        <end position="151"/>
    </location>
</feature>
<keyword evidence="2" id="KW-0812">Transmembrane</keyword>
<keyword evidence="2" id="KW-1133">Transmembrane helix</keyword>